<gene>
    <name evidence="15" type="ORF">CVT26_009474</name>
</gene>
<evidence type="ECO:0000256" key="5">
    <source>
        <dbReference type="ARBA" id="ARBA00022692"/>
    </source>
</evidence>
<dbReference type="InParanoid" id="A0A409VJX5"/>
<evidence type="ECO:0000259" key="14">
    <source>
        <dbReference type="PROSITE" id="PS50118"/>
    </source>
</evidence>
<dbReference type="PANTHER" id="PTHR12966:SF0">
    <property type="entry name" value="NADH DEHYDROGENASE [UBIQUINONE] 1 ALPHA SUBCOMPLEX SUBUNIT 13"/>
    <property type="match status" value="1"/>
</dbReference>
<evidence type="ECO:0000256" key="7">
    <source>
        <dbReference type="ARBA" id="ARBA00022982"/>
    </source>
</evidence>
<keyword evidence="4" id="KW-0679">Respiratory chain</keyword>
<feature type="DNA-binding region" description="HMG box" evidence="11">
    <location>
        <begin position="487"/>
        <end position="556"/>
    </location>
</feature>
<feature type="transmembrane region" description="Helical" evidence="13">
    <location>
        <begin position="69"/>
        <end position="87"/>
    </location>
</feature>
<evidence type="ECO:0000313" key="15">
    <source>
        <dbReference type="EMBL" id="PPQ66574.1"/>
    </source>
</evidence>
<keyword evidence="5 13" id="KW-0812">Transmembrane</keyword>
<dbReference type="GO" id="GO:0005634">
    <property type="term" value="C:nucleus"/>
    <property type="evidence" value="ECO:0007669"/>
    <property type="project" value="UniProtKB-UniRule"/>
</dbReference>
<evidence type="ECO:0000256" key="8">
    <source>
        <dbReference type="ARBA" id="ARBA00022989"/>
    </source>
</evidence>
<keyword evidence="16" id="KW-1185">Reference proteome</keyword>
<feature type="region of interest" description="Disordered" evidence="12">
    <location>
        <begin position="682"/>
        <end position="709"/>
    </location>
</feature>
<dbReference type="Pfam" id="PF06212">
    <property type="entry name" value="GRIM-19"/>
    <property type="match status" value="1"/>
</dbReference>
<keyword evidence="11" id="KW-0539">Nucleus</keyword>
<name>A0A409VJX5_9AGAR</name>
<dbReference type="GO" id="GO:0005743">
    <property type="term" value="C:mitochondrial inner membrane"/>
    <property type="evidence" value="ECO:0007669"/>
    <property type="project" value="UniProtKB-SubCell"/>
</dbReference>
<dbReference type="Gene3D" id="1.10.30.10">
    <property type="entry name" value="High mobility group box domain"/>
    <property type="match status" value="2"/>
</dbReference>
<keyword evidence="9" id="KW-0496">Mitochondrion</keyword>
<feature type="DNA-binding region" description="HMG box" evidence="11">
    <location>
        <begin position="591"/>
        <end position="663"/>
    </location>
</feature>
<feature type="compositionally biased region" description="Basic and acidic residues" evidence="12">
    <location>
        <begin position="441"/>
        <end position="456"/>
    </location>
</feature>
<organism evidence="15 16">
    <name type="scientific">Gymnopilus dilepis</name>
    <dbReference type="NCBI Taxonomy" id="231916"/>
    <lineage>
        <taxon>Eukaryota</taxon>
        <taxon>Fungi</taxon>
        <taxon>Dikarya</taxon>
        <taxon>Basidiomycota</taxon>
        <taxon>Agaricomycotina</taxon>
        <taxon>Agaricomycetes</taxon>
        <taxon>Agaricomycetidae</taxon>
        <taxon>Agaricales</taxon>
        <taxon>Agaricineae</taxon>
        <taxon>Hymenogastraceae</taxon>
        <taxon>Gymnopilus</taxon>
    </lineage>
</organism>
<proteinExistence type="inferred from homology"/>
<evidence type="ECO:0000313" key="16">
    <source>
        <dbReference type="Proteomes" id="UP000284706"/>
    </source>
</evidence>
<dbReference type="InterPro" id="IPR036910">
    <property type="entry name" value="HMG_box_dom_sf"/>
</dbReference>
<dbReference type="Proteomes" id="UP000284706">
    <property type="component" value="Unassembled WGS sequence"/>
</dbReference>
<evidence type="ECO:0000256" key="13">
    <source>
        <dbReference type="SAM" id="Phobius"/>
    </source>
</evidence>
<dbReference type="SUPFAM" id="SSF47095">
    <property type="entry name" value="HMG-box"/>
    <property type="match status" value="2"/>
</dbReference>
<keyword evidence="7" id="KW-0249">Electron transport</keyword>
<evidence type="ECO:0000256" key="1">
    <source>
        <dbReference type="ARBA" id="ARBA00004298"/>
    </source>
</evidence>
<keyword evidence="6" id="KW-0999">Mitochondrion inner membrane</keyword>
<dbReference type="SMART" id="SM00398">
    <property type="entry name" value="HMG"/>
    <property type="match status" value="2"/>
</dbReference>
<feature type="domain" description="HMG box" evidence="14">
    <location>
        <begin position="591"/>
        <end position="663"/>
    </location>
</feature>
<keyword evidence="3" id="KW-0813">Transport</keyword>
<comment type="similarity">
    <text evidence="2">Belongs to the complex I NDUFA13 subunit family.</text>
</comment>
<keyword evidence="8 13" id="KW-1133">Transmembrane helix</keyword>
<evidence type="ECO:0000256" key="12">
    <source>
        <dbReference type="SAM" id="MobiDB-lite"/>
    </source>
</evidence>
<dbReference type="InterPro" id="IPR009071">
    <property type="entry name" value="HMG_box_dom"/>
</dbReference>
<dbReference type="PROSITE" id="PS50118">
    <property type="entry name" value="HMG_BOX_2"/>
    <property type="match status" value="2"/>
</dbReference>
<evidence type="ECO:0000256" key="11">
    <source>
        <dbReference type="PROSITE-ProRule" id="PRU00267"/>
    </source>
</evidence>
<dbReference type="AlphaFoldDB" id="A0A409VJX5"/>
<comment type="subcellular location">
    <subcellularLocation>
        <location evidence="1">Mitochondrion inner membrane</location>
        <topology evidence="1">Single-pass membrane protein</topology>
        <orientation evidence="1">Matrix side</orientation>
    </subcellularLocation>
</comment>
<comment type="caution">
    <text evidence="15">The sequence shown here is derived from an EMBL/GenBank/DDBJ whole genome shotgun (WGS) entry which is preliminary data.</text>
</comment>
<dbReference type="STRING" id="231916.A0A409VJX5"/>
<feature type="domain" description="HMG box" evidence="14">
    <location>
        <begin position="487"/>
        <end position="556"/>
    </location>
</feature>
<keyword evidence="11" id="KW-0238">DNA-binding</keyword>
<dbReference type="GO" id="GO:0045271">
    <property type="term" value="C:respiratory chain complex I"/>
    <property type="evidence" value="ECO:0007669"/>
    <property type="project" value="UniProtKB-ARBA"/>
</dbReference>
<feature type="region of interest" description="Disordered" evidence="12">
    <location>
        <begin position="372"/>
        <end position="404"/>
    </location>
</feature>
<accession>A0A409VJX5</accession>
<dbReference type="OrthoDB" id="5550281at2759"/>
<evidence type="ECO:0000256" key="4">
    <source>
        <dbReference type="ARBA" id="ARBA00022660"/>
    </source>
</evidence>
<sequence length="709" mass="79410">MIRRFVDGVQWKPARDFTRRFYPRPCRAVLPSPPPFKRATMSVPYRQDMPPPGGFETVKYKRNLPLKGPGAYVILGGVTAICAYGFYRLGKGNLERRELQREKVWSRIHLVPLLTAEGDRDMYRRQQAALAREKAIMKDVPGWESFLVVTDHTGIPMAIRVVIRSHLSRSILGPARALRISSRSLMYLHDAPMNDDLSDHLIFDFEDVPQVPSAPYQWDAYADIEPDVKPTYAFSPIAAMAHYEFGAPQPFYDTGAMYNPAEDTASSAPLDLATWINDPDLSGMNSPSSPIPIPSPLSDTNLSAASSFAAYQDHTPFSPDAAFSPTTFAALHPLPRSVSPASPFEDARTVRPRVHSVVSPRDMSLQPPSWATQLWDAPSPHRTPNLTRPSIRHSPMTDAPTLRQRIPLRRGSLSSGQLFQSSSAPSHVETLVPAMTRTYSRRADSVSVSDDRDATVRRKKRSPEDETPAPTTGRATDTPLKSVLRPPKLAPSAWQLYFTDWIQKQQASGTRKLNVAQAAKEAGQEYACLSAAEKEPYKRRSQAMKEAREKEHEAYMRSLTPEDIKRENLYRAAQRKAGKSRKSNIKDPNAPKKPLSAYFMFLQRIRANPRLVSDIFGDETETTKQSVLAAAKWRSMTDAERQPFLAQAEQEKMEYEAARRLYEEGTTGFGSSINFSILPGSPHFPVKMESESESEGFTTDDGSERPVRS</sequence>
<dbReference type="PANTHER" id="PTHR12966">
    <property type="entry name" value="NADH DEHYDROGENASE UBIQUINONE 1 ALPHA SUBCOMPLEX SUBUNIT 13"/>
    <property type="match status" value="1"/>
</dbReference>
<protein>
    <recommendedName>
        <fullName evidence="14">HMG box domain-containing protein</fullName>
    </recommendedName>
</protein>
<evidence type="ECO:0000256" key="2">
    <source>
        <dbReference type="ARBA" id="ARBA00007312"/>
    </source>
</evidence>
<reference evidence="15 16" key="1">
    <citation type="journal article" date="2018" name="Evol. Lett.">
        <title>Horizontal gene cluster transfer increased hallucinogenic mushroom diversity.</title>
        <authorList>
            <person name="Reynolds H.T."/>
            <person name="Vijayakumar V."/>
            <person name="Gluck-Thaler E."/>
            <person name="Korotkin H.B."/>
            <person name="Matheny P.B."/>
            <person name="Slot J.C."/>
        </authorList>
    </citation>
    <scope>NUCLEOTIDE SEQUENCE [LARGE SCALE GENOMIC DNA]</scope>
    <source>
        <strain evidence="15 16">SRW20</strain>
    </source>
</reference>
<evidence type="ECO:0000256" key="9">
    <source>
        <dbReference type="ARBA" id="ARBA00023128"/>
    </source>
</evidence>
<dbReference type="Pfam" id="PF00505">
    <property type="entry name" value="HMG_box"/>
    <property type="match status" value="1"/>
</dbReference>
<dbReference type="EMBL" id="NHYE01005627">
    <property type="protein sequence ID" value="PPQ66574.1"/>
    <property type="molecule type" value="Genomic_DNA"/>
</dbReference>
<evidence type="ECO:0000256" key="10">
    <source>
        <dbReference type="ARBA" id="ARBA00023136"/>
    </source>
</evidence>
<keyword evidence="10 13" id="KW-0472">Membrane</keyword>
<feature type="region of interest" description="Disordered" evidence="12">
    <location>
        <begin position="441"/>
        <end position="486"/>
    </location>
</feature>
<evidence type="ECO:0000256" key="6">
    <source>
        <dbReference type="ARBA" id="ARBA00022792"/>
    </source>
</evidence>
<dbReference type="GO" id="GO:0003677">
    <property type="term" value="F:DNA binding"/>
    <property type="evidence" value="ECO:0007669"/>
    <property type="project" value="UniProtKB-UniRule"/>
</dbReference>
<dbReference type="InterPro" id="IPR009346">
    <property type="entry name" value="GRIM-19"/>
</dbReference>
<dbReference type="Pfam" id="PF09011">
    <property type="entry name" value="HMG_box_2"/>
    <property type="match status" value="1"/>
</dbReference>
<evidence type="ECO:0000256" key="3">
    <source>
        <dbReference type="ARBA" id="ARBA00022448"/>
    </source>
</evidence>